<dbReference type="InterPro" id="IPR001647">
    <property type="entry name" value="HTH_TetR"/>
</dbReference>
<dbReference type="SUPFAM" id="SSF46689">
    <property type="entry name" value="Homeodomain-like"/>
    <property type="match status" value="1"/>
</dbReference>
<dbReference type="RefSeq" id="WP_338787747.1">
    <property type="nucleotide sequence ID" value="NZ_CP147403.1"/>
</dbReference>
<feature type="DNA-binding region" description="H-T-H motif" evidence="3">
    <location>
        <begin position="52"/>
        <end position="71"/>
    </location>
</feature>
<evidence type="ECO:0000259" key="4">
    <source>
        <dbReference type="PROSITE" id="PS50977"/>
    </source>
</evidence>
<accession>A0ABZ2MUE4</accession>
<evidence type="ECO:0000256" key="1">
    <source>
        <dbReference type="ARBA" id="ARBA00022491"/>
    </source>
</evidence>
<proteinExistence type="predicted"/>
<evidence type="ECO:0000256" key="3">
    <source>
        <dbReference type="PROSITE-ProRule" id="PRU00335"/>
    </source>
</evidence>
<name>A0ABZ2MUE4_9BACI</name>
<protein>
    <submittedName>
        <fullName evidence="5">TetR/AcrR family transcriptional regulator</fullName>
    </submittedName>
</protein>
<dbReference type="InterPro" id="IPR050624">
    <property type="entry name" value="HTH-type_Tx_Regulator"/>
</dbReference>
<reference evidence="5 6" key="1">
    <citation type="submission" date="2024-02" db="EMBL/GenBank/DDBJ databases">
        <title>Seven novel Bacillus-like species.</title>
        <authorList>
            <person name="Liu G."/>
        </authorList>
    </citation>
    <scope>NUCLEOTIDE SEQUENCE [LARGE SCALE GENOMIC DNA]</scope>
    <source>
        <strain evidence="5 6">FJAT-53654</strain>
    </source>
</reference>
<feature type="domain" description="HTH tetR-type" evidence="4">
    <location>
        <begin position="29"/>
        <end position="89"/>
    </location>
</feature>
<dbReference type="InterPro" id="IPR054422">
    <property type="entry name" value="TetR-like_HI_0893_C"/>
</dbReference>
<dbReference type="PRINTS" id="PR00455">
    <property type="entry name" value="HTHTETR"/>
</dbReference>
<dbReference type="Gene3D" id="1.10.357.10">
    <property type="entry name" value="Tetracycline Repressor, domain 2"/>
    <property type="match status" value="1"/>
</dbReference>
<dbReference type="PANTHER" id="PTHR43479:SF11">
    <property type="entry name" value="ACREF_ENVCD OPERON REPRESSOR-RELATED"/>
    <property type="match status" value="1"/>
</dbReference>
<dbReference type="Pfam" id="PF22604">
    <property type="entry name" value="TetR_HI_0893_C"/>
    <property type="match status" value="1"/>
</dbReference>
<evidence type="ECO:0000313" key="5">
    <source>
        <dbReference type="EMBL" id="WXB89022.1"/>
    </source>
</evidence>
<dbReference type="Proteomes" id="UP001368328">
    <property type="component" value="Chromosome"/>
</dbReference>
<dbReference type="Pfam" id="PF00440">
    <property type="entry name" value="TetR_N"/>
    <property type="match status" value="1"/>
</dbReference>
<dbReference type="PANTHER" id="PTHR43479">
    <property type="entry name" value="ACREF/ENVCD OPERON REPRESSOR-RELATED"/>
    <property type="match status" value="1"/>
</dbReference>
<evidence type="ECO:0000256" key="2">
    <source>
        <dbReference type="ARBA" id="ARBA00023125"/>
    </source>
</evidence>
<keyword evidence="1" id="KW-0678">Repressor</keyword>
<gene>
    <name evidence="5" type="ORF">WCV66_01575</name>
</gene>
<dbReference type="InterPro" id="IPR009057">
    <property type="entry name" value="Homeodomain-like_sf"/>
</dbReference>
<evidence type="ECO:0000313" key="6">
    <source>
        <dbReference type="Proteomes" id="UP001368328"/>
    </source>
</evidence>
<sequence length="214" mass="25267">MIVNIVVLQNHLTLIERSFNIWHMRHKDENKNESIFNATIELINEQGLAEVSMSKIAKKAKVSASTIYVYFENKEDLLNKLFLNVKKKMSLEIFNNFDDSTPLQIAFETSLRKFIHFILTNKDYFLFIEQFQNSPLLHKISLEESIELFEPLYNSLFEKGKQQHVFKQVDTNLLVIFTFRPVIEFAKEHFNGNSELNQEKMNEIIRMSWDAIKA</sequence>
<organism evidence="5 6">
    <name type="scientific">Metabacillus rhizosphaerae</name>
    <dbReference type="NCBI Taxonomy" id="3117747"/>
    <lineage>
        <taxon>Bacteria</taxon>
        <taxon>Bacillati</taxon>
        <taxon>Bacillota</taxon>
        <taxon>Bacilli</taxon>
        <taxon>Bacillales</taxon>
        <taxon>Bacillaceae</taxon>
        <taxon>Metabacillus</taxon>
    </lineage>
</organism>
<dbReference type="PROSITE" id="PS50977">
    <property type="entry name" value="HTH_TETR_2"/>
    <property type="match status" value="1"/>
</dbReference>
<dbReference type="EMBL" id="CP147403">
    <property type="protein sequence ID" value="WXB89022.1"/>
    <property type="molecule type" value="Genomic_DNA"/>
</dbReference>
<keyword evidence="2 3" id="KW-0238">DNA-binding</keyword>
<keyword evidence="6" id="KW-1185">Reference proteome</keyword>